<feature type="region of interest" description="Disordered" evidence="1">
    <location>
        <begin position="685"/>
        <end position="762"/>
    </location>
</feature>
<name>A0A8W8P3S0_MAGGI</name>
<keyword evidence="4" id="KW-1185">Reference proteome</keyword>
<feature type="region of interest" description="Disordered" evidence="1">
    <location>
        <begin position="866"/>
        <end position="926"/>
    </location>
</feature>
<reference evidence="3" key="1">
    <citation type="submission" date="2022-08" db="UniProtKB">
        <authorList>
            <consortium name="EnsemblMetazoa"/>
        </authorList>
    </citation>
    <scope>IDENTIFICATION</scope>
    <source>
        <strain evidence="3">05x7-T-G4-1.051#20</strain>
    </source>
</reference>
<accession>A0A8W8P3S0</accession>
<keyword evidence="2" id="KW-0732">Signal</keyword>
<feature type="compositionally biased region" description="Basic and acidic residues" evidence="1">
    <location>
        <begin position="637"/>
        <end position="646"/>
    </location>
</feature>
<dbReference type="Proteomes" id="UP000005408">
    <property type="component" value="Unassembled WGS sequence"/>
</dbReference>
<feature type="compositionally biased region" description="Basic residues" evidence="1">
    <location>
        <begin position="621"/>
        <end position="636"/>
    </location>
</feature>
<evidence type="ECO:0000313" key="4">
    <source>
        <dbReference type="Proteomes" id="UP000005408"/>
    </source>
</evidence>
<protein>
    <submittedName>
        <fullName evidence="3">Uncharacterized protein</fullName>
    </submittedName>
</protein>
<proteinExistence type="predicted"/>
<feature type="region of interest" description="Disordered" evidence="1">
    <location>
        <begin position="66"/>
        <end position="183"/>
    </location>
</feature>
<evidence type="ECO:0000256" key="2">
    <source>
        <dbReference type="SAM" id="SignalP"/>
    </source>
</evidence>
<feature type="region of interest" description="Disordered" evidence="1">
    <location>
        <begin position="1124"/>
        <end position="1152"/>
    </location>
</feature>
<feature type="compositionally biased region" description="Low complexity" evidence="1">
    <location>
        <begin position="1940"/>
        <end position="1961"/>
    </location>
</feature>
<feature type="region of interest" description="Disordered" evidence="1">
    <location>
        <begin position="1743"/>
        <end position="1791"/>
    </location>
</feature>
<feature type="region of interest" description="Disordered" evidence="1">
    <location>
        <begin position="564"/>
        <end position="659"/>
    </location>
</feature>
<sequence>MRNLLLLAVAVCCLNIVLGQTKSKLNNIKWQANLGGAGIGLPISFNIPVITPRSKFTLANYTMKSSNDTHSVSTLGDSVEPKENLSSVPRPASSVKKTLNVDAVSTESRRAMDTSLMAPNERSSQVSRGNSKSSFQNSESKASSGSTVLRTRRIQQSTMLTGQNASNGGSKPNKMTQDTPPPIYASSVKSRVAGRSTEIPMHLLRSGKNIVTKTITKRKNENGVTEIHITTVTRKLVDNVPSPDSKNRTVVLRTVKKGVSPTSNINLRARPAVDLSFPLEESNTVNISDTVGDVPTSLRNLRPQSISIRTNYREVDFSKPTSNTDVSQTDALSDGNKREQVGTKKINIGTEIVKPLKVKTTSTSLQKDSQITKVPRVTLPANFRRKIAVRGKAFDGTVQIPIATTTGIKSNLPNNMPRGIDDPTTKSINGETRRRTLVNTEQSNGAVRAKIDKVTKTINNETKPRELFNTEQRAKSEVGITKKQRRVKVTNDTKGIEKHIPTNETPKTITKQIRMRQRDNLKGEGKVETNKENTRFPVKKTIVREPTKASTVVPTTKLLKEESVVKDSLKTSTRRKTLREPVNKTPTPNPDNQTQQKVKSQINQRSRPDFSLTNASSSHKQSNRRRKPPRPKKKSVDKKVVSKAKDSVSPLPTPAVNNLPDEVEQQLPAESQNLLNKLVKTAVQGSSSTGATAAQKKEQDVFAASRRKAEQSLKDLAQQSTNEHQKNTNVDRTQTRSSNKLSPSVHRSKAIRTSKEKIKESNKPPKINLLTDIKRTDVSHINTHPSDKVQNMHKMESRNRDVVSHESQISTSSVHQPNVDFAHHENKWTEIQSANGPVRADHPTWMEHGHEISHMSVSHAPNQQVLTHSHANGGNTQQGNTQAQRLHSISSTNQKQSNDQWVVVSSTTRPSSWEDTPHSSRSRGGQWAVLPTHKSSQDTLALVQHSLAPLTGTARLHAELMHKQKEEKRSAPNAVNLQNNIRRRRQTPTNIRKKIERIISLKGEGDVNIYRGYTTPSPNQEARTLAPRWPPTNMKPIWPTLAPVYPYYLAGSGKNRVNLIENIETHSGIPASMWVSEPLNPDLGSLTWNGTLNWDGATKWDGTGSGRDKFSVGKNTKWDLNRVTTDMGSRTSGSKTVTTNVNVDGNAGSGSASKTVVKETTYFNKPDINSQWMDTSVGSRMRLNGGSTDIDNSLISTKRTTNTVAAGSLGTGGVGGSKTTVTKTTTTVNKNAGNTGNLNGGYLDFSNTINNIKDKTYVEKTTERRVNEVVNKDISSSTTTGGRNTMTTVDTFDSTITDPFVMEGGVSTTVTERSPNGVSKVTKTYRNPNGNIIKTITTITIINETKIISSDEFGGGSSSTSQTTDRVFDTSTKNVKVTSTDRTGSLTLEKSPRTVDISGATKDVTIERKSTDRISPSTVTETRTVTTETNRQGTLTTDSVSSGNRKIDNILRESHSSTNLDGSSVDILLNGNTQPDFRETVTVQEVPVVRGDTLTETITTTNTNPALDINTSISGGSRTSSNTLTTNEFIETGTTKVDISRDRGTSGIGISTVDVSGASNVQDTFTTDSRFQPTNQNIVTETITETVVTGDRPRTETTETITTRADATGSSSSTDFVFIPTNERTETKTFVTSSKDASSQSSNLIGLTGSDSSGLKKISTSKVGDVVITESIGPGGQKLITRETIIRETFAGGVEPHTITITDAHSGGVTSDTIFGGREINRRPTSTNVFGGINVESRRFSDTTQDTSVNVGTTDSTNSRTVVDTSASSTGASSNNYVLPESGGTSRGQSTTIRNITVIDYTNDGPRSDIKETINYETSGTQGTRSSASTTLFAGSTDGIPIMIDYGPSVQETVRTVNVDPPPMIIPKETVESVRTRNDNINYRPIDTNFESAFTRSTIDGQPVVVETITETFVDNRPVKEVVKTVTERVVDQGRTGVDSSITSSTSSTKTSKSSSSSASSNVDTNLYDTVDTITTDGLPFDVLIVKPGRSVTEVQSNYSDTGGVVTNDIGAVEGTGVQTVTVVEEIVTTNSRPATGIIRETTPSVTGREVGTSRDVGSTVTMKEPK</sequence>
<feature type="compositionally biased region" description="Polar residues" evidence="1">
    <location>
        <begin position="1743"/>
        <end position="1764"/>
    </location>
</feature>
<organism evidence="3 4">
    <name type="scientific">Magallana gigas</name>
    <name type="common">Pacific oyster</name>
    <name type="synonym">Crassostrea gigas</name>
    <dbReference type="NCBI Taxonomy" id="29159"/>
    <lineage>
        <taxon>Eukaryota</taxon>
        <taxon>Metazoa</taxon>
        <taxon>Spiralia</taxon>
        <taxon>Lophotrochozoa</taxon>
        <taxon>Mollusca</taxon>
        <taxon>Bivalvia</taxon>
        <taxon>Autobranchia</taxon>
        <taxon>Pteriomorphia</taxon>
        <taxon>Ostreida</taxon>
        <taxon>Ostreoidea</taxon>
        <taxon>Ostreidae</taxon>
        <taxon>Magallana</taxon>
    </lineage>
</organism>
<feature type="compositionally biased region" description="Polar residues" evidence="1">
    <location>
        <begin position="66"/>
        <end position="76"/>
    </location>
</feature>
<feature type="region of interest" description="Disordered" evidence="1">
    <location>
        <begin position="409"/>
        <end position="428"/>
    </location>
</feature>
<feature type="compositionally biased region" description="Polar residues" evidence="1">
    <location>
        <begin position="885"/>
        <end position="914"/>
    </location>
</feature>
<evidence type="ECO:0000313" key="3">
    <source>
        <dbReference type="EnsemblMetazoa" id="G9897.1:cds"/>
    </source>
</evidence>
<feature type="compositionally biased region" description="Polar residues" evidence="1">
    <location>
        <begin position="319"/>
        <end position="331"/>
    </location>
</feature>
<feature type="region of interest" description="Disordered" evidence="1">
    <location>
        <begin position="1937"/>
        <end position="1964"/>
    </location>
</feature>
<feature type="compositionally biased region" description="Polar residues" evidence="1">
    <location>
        <begin position="121"/>
        <end position="178"/>
    </location>
</feature>
<feature type="compositionally biased region" description="Polar residues" evidence="1">
    <location>
        <begin position="584"/>
        <end position="620"/>
    </location>
</feature>
<feature type="compositionally biased region" description="Polar residues" evidence="1">
    <location>
        <begin position="2056"/>
        <end position="2067"/>
    </location>
</feature>
<feature type="region of interest" description="Disordered" evidence="1">
    <location>
        <begin position="319"/>
        <end position="339"/>
    </location>
</feature>
<feature type="signal peptide" evidence="2">
    <location>
        <begin position="1"/>
        <end position="19"/>
    </location>
</feature>
<feature type="region of interest" description="Disordered" evidence="1">
    <location>
        <begin position="2047"/>
        <end position="2067"/>
    </location>
</feature>
<feature type="compositionally biased region" description="Polar residues" evidence="1">
    <location>
        <begin position="717"/>
        <end position="742"/>
    </location>
</feature>
<dbReference type="EnsemblMetazoa" id="G9897.1">
    <property type="protein sequence ID" value="G9897.1:cds"/>
    <property type="gene ID" value="G9897"/>
</dbReference>
<feature type="compositionally biased region" description="Basic and acidic residues" evidence="1">
    <location>
        <begin position="753"/>
        <end position="762"/>
    </location>
</feature>
<feature type="compositionally biased region" description="Low complexity" evidence="1">
    <location>
        <begin position="1765"/>
        <end position="1776"/>
    </location>
</feature>
<feature type="chain" id="PRO_5036488274" evidence="2">
    <location>
        <begin position="20"/>
        <end position="2067"/>
    </location>
</feature>
<feature type="compositionally biased region" description="Low complexity" evidence="1">
    <location>
        <begin position="871"/>
        <end position="884"/>
    </location>
</feature>
<evidence type="ECO:0000256" key="1">
    <source>
        <dbReference type="SAM" id="MobiDB-lite"/>
    </source>
</evidence>